<accession>A0A9D2SZV1</accession>
<keyword evidence="1" id="KW-0175">Coiled coil</keyword>
<evidence type="ECO:0000256" key="3">
    <source>
        <dbReference type="SAM" id="Phobius"/>
    </source>
</evidence>
<evidence type="ECO:0000313" key="5">
    <source>
        <dbReference type="Proteomes" id="UP000823882"/>
    </source>
</evidence>
<evidence type="ECO:0008006" key="6">
    <source>
        <dbReference type="Google" id="ProtNLM"/>
    </source>
</evidence>
<gene>
    <name evidence="4" type="ORF">H9701_10220</name>
</gene>
<dbReference type="AlphaFoldDB" id="A0A9D2SZV1"/>
<organism evidence="4 5">
    <name type="scientific">Candidatus Intestinimonas pullistercoris</name>
    <dbReference type="NCBI Taxonomy" id="2838623"/>
    <lineage>
        <taxon>Bacteria</taxon>
        <taxon>Bacillati</taxon>
        <taxon>Bacillota</taxon>
        <taxon>Clostridia</taxon>
        <taxon>Eubacteriales</taxon>
        <taxon>Intestinimonas</taxon>
    </lineage>
</organism>
<dbReference type="EMBL" id="DWWJ01000190">
    <property type="protein sequence ID" value="HJC41908.1"/>
    <property type="molecule type" value="Genomic_DNA"/>
</dbReference>
<evidence type="ECO:0000256" key="2">
    <source>
        <dbReference type="SAM" id="MobiDB-lite"/>
    </source>
</evidence>
<evidence type="ECO:0000256" key="1">
    <source>
        <dbReference type="SAM" id="Coils"/>
    </source>
</evidence>
<proteinExistence type="predicted"/>
<keyword evidence="3" id="KW-0472">Membrane</keyword>
<name>A0A9D2SZV1_9FIRM</name>
<feature type="coiled-coil region" evidence="1">
    <location>
        <begin position="92"/>
        <end position="119"/>
    </location>
</feature>
<reference evidence="4" key="1">
    <citation type="journal article" date="2021" name="PeerJ">
        <title>Extensive microbial diversity within the chicken gut microbiome revealed by metagenomics and culture.</title>
        <authorList>
            <person name="Gilroy R."/>
            <person name="Ravi A."/>
            <person name="Getino M."/>
            <person name="Pursley I."/>
            <person name="Horton D.L."/>
            <person name="Alikhan N.F."/>
            <person name="Baker D."/>
            <person name="Gharbi K."/>
            <person name="Hall N."/>
            <person name="Watson M."/>
            <person name="Adriaenssens E.M."/>
            <person name="Foster-Nyarko E."/>
            <person name="Jarju S."/>
            <person name="Secka A."/>
            <person name="Antonio M."/>
            <person name="Oren A."/>
            <person name="Chaudhuri R.R."/>
            <person name="La Ragione R."/>
            <person name="Hildebrand F."/>
            <person name="Pallen M.J."/>
        </authorList>
    </citation>
    <scope>NUCLEOTIDE SEQUENCE</scope>
    <source>
        <strain evidence="4">CHK186-1790</strain>
    </source>
</reference>
<reference evidence="4" key="2">
    <citation type="submission" date="2021-04" db="EMBL/GenBank/DDBJ databases">
        <authorList>
            <person name="Gilroy R."/>
        </authorList>
    </citation>
    <scope>NUCLEOTIDE SEQUENCE</scope>
    <source>
        <strain evidence="4">CHK186-1790</strain>
    </source>
</reference>
<feature type="region of interest" description="Disordered" evidence="2">
    <location>
        <begin position="34"/>
        <end position="54"/>
    </location>
</feature>
<feature type="transmembrane region" description="Helical" evidence="3">
    <location>
        <begin position="67"/>
        <end position="87"/>
    </location>
</feature>
<evidence type="ECO:0000313" key="4">
    <source>
        <dbReference type="EMBL" id="HJC41908.1"/>
    </source>
</evidence>
<keyword evidence="3" id="KW-1133">Transmembrane helix</keyword>
<dbReference type="Proteomes" id="UP000823882">
    <property type="component" value="Unassembled WGS sequence"/>
</dbReference>
<comment type="caution">
    <text evidence="4">The sequence shown here is derived from an EMBL/GenBank/DDBJ whole genome shotgun (WGS) entry which is preliminary data.</text>
</comment>
<sequence>MASAAARKRSRYAQTTHSVYGNLAYAPGLERVPQRGGSEVLRPRPKSRPKERTLVRPKVQVREAGQVSVFAVVGFLAVGIFAVLLMLGSIQLTMVSDEVISLREQLSDLQTEEAKLMAQYELAYDLSAIEETVTSNGSMVKPQAGQIYSLDLSEEDSVVHYDQESAAEAAGGLLDAIGEFVDGVLSYFR</sequence>
<keyword evidence="3" id="KW-0812">Transmembrane</keyword>
<protein>
    <recommendedName>
        <fullName evidence="6">Cell division protein FtsL</fullName>
    </recommendedName>
</protein>